<gene>
    <name evidence="1" type="ORF">I4Q42_19375</name>
</gene>
<keyword evidence="2" id="KW-1185">Reference proteome</keyword>
<proteinExistence type="predicted"/>
<dbReference type="EMBL" id="JADWOX010000016">
    <property type="protein sequence ID" value="MBI1685836.1"/>
    <property type="molecule type" value="Genomic_DNA"/>
</dbReference>
<comment type="caution">
    <text evidence="1">The sequence shown here is derived from an EMBL/GenBank/DDBJ whole genome shotgun (WGS) entry which is preliminary data.</text>
</comment>
<evidence type="ECO:0000313" key="1">
    <source>
        <dbReference type="EMBL" id="MBI1685836.1"/>
    </source>
</evidence>
<dbReference type="InterPro" id="IPR021791">
    <property type="entry name" value="Phage_TAC_11"/>
</dbReference>
<dbReference type="RefSeq" id="WP_198577738.1">
    <property type="nucleotide sequence ID" value="NZ_JADWOX010000016.1"/>
</dbReference>
<dbReference type="Proteomes" id="UP000639859">
    <property type="component" value="Unassembled WGS sequence"/>
</dbReference>
<evidence type="ECO:0000313" key="2">
    <source>
        <dbReference type="Proteomes" id="UP000639859"/>
    </source>
</evidence>
<organism evidence="1 2">
    <name type="scientific">Caulobacter hibisci</name>
    <dbReference type="NCBI Taxonomy" id="2035993"/>
    <lineage>
        <taxon>Bacteria</taxon>
        <taxon>Pseudomonadati</taxon>
        <taxon>Pseudomonadota</taxon>
        <taxon>Alphaproteobacteria</taxon>
        <taxon>Caulobacterales</taxon>
        <taxon>Caulobacteraceae</taxon>
        <taxon>Caulobacter</taxon>
    </lineage>
</organism>
<dbReference type="Pfam" id="PF11836">
    <property type="entry name" value="Phage_TAC_11"/>
    <property type="match status" value="1"/>
</dbReference>
<sequence length="103" mass="10760">MTIQTTCNRAPANAARGEVTAVLGGVTRRLCLTLGALARIEEALELEDWSQLPGRIARMSARDLLAVLQALLDDEDGAPPLDVGRLDVREAAAAVAKALAAAV</sequence>
<name>A0ABS0T282_9CAUL</name>
<reference evidence="1 2" key="1">
    <citation type="submission" date="2020-11" db="EMBL/GenBank/DDBJ databases">
        <title>genome sequence of strain KACC 18849.</title>
        <authorList>
            <person name="Gao J."/>
            <person name="Zhang X."/>
        </authorList>
    </citation>
    <scope>NUCLEOTIDE SEQUENCE [LARGE SCALE GENOMIC DNA]</scope>
    <source>
        <strain evidence="1 2">KACC 18849</strain>
    </source>
</reference>
<protein>
    <submittedName>
        <fullName evidence="1">Gene transfer agent family protein</fullName>
    </submittedName>
</protein>
<accession>A0ABS0T282</accession>